<dbReference type="HAMAP" id="MF_00361">
    <property type="entry name" value="NAD_kinase"/>
    <property type="match status" value="1"/>
</dbReference>
<feature type="compositionally biased region" description="Acidic residues" evidence="6">
    <location>
        <begin position="868"/>
        <end position="879"/>
    </location>
</feature>
<keyword evidence="5" id="KW-0520">NAD</keyword>
<dbReference type="GO" id="GO:0019674">
    <property type="term" value="P:NAD+ metabolic process"/>
    <property type="evidence" value="ECO:0007669"/>
    <property type="project" value="InterPro"/>
</dbReference>
<feature type="region of interest" description="Disordered" evidence="6">
    <location>
        <begin position="635"/>
        <end position="879"/>
    </location>
</feature>
<keyword evidence="3" id="KW-0418">Kinase</keyword>
<evidence type="ECO:0000256" key="2">
    <source>
        <dbReference type="ARBA" id="ARBA00022679"/>
    </source>
</evidence>
<evidence type="ECO:0000256" key="5">
    <source>
        <dbReference type="ARBA" id="ARBA00023027"/>
    </source>
</evidence>
<evidence type="ECO:0000313" key="8">
    <source>
        <dbReference type="Proteomes" id="UP001164286"/>
    </source>
</evidence>
<dbReference type="AlphaFoldDB" id="A0AA38H788"/>
<dbReference type="GO" id="GO:0003951">
    <property type="term" value="F:NAD+ kinase activity"/>
    <property type="evidence" value="ECO:0007669"/>
    <property type="project" value="InterPro"/>
</dbReference>
<evidence type="ECO:0000256" key="1">
    <source>
        <dbReference type="ARBA" id="ARBA00010995"/>
    </source>
</evidence>
<feature type="compositionally biased region" description="Basic and acidic residues" evidence="6">
    <location>
        <begin position="775"/>
        <end position="791"/>
    </location>
</feature>
<keyword evidence="8" id="KW-1185">Reference proteome</keyword>
<dbReference type="Proteomes" id="UP001164286">
    <property type="component" value="Unassembled WGS sequence"/>
</dbReference>
<dbReference type="SUPFAM" id="SSF111331">
    <property type="entry name" value="NAD kinase/diacylglycerol kinase-like"/>
    <property type="match status" value="1"/>
</dbReference>
<proteinExistence type="inferred from homology"/>
<feature type="region of interest" description="Disordered" evidence="6">
    <location>
        <begin position="62"/>
        <end position="160"/>
    </location>
</feature>
<evidence type="ECO:0000313" key="7">
    <source>
        <dbReference type="EMBL" id="KAI9634114.1"/>
    </source>
</evidence>
<dbReference type="Gene3D" id="2.60.200.30">
    <property type="entry name" value="Probable inorganic polyphosphate/atp-NAD kinase, domain 2"/>
    <property type="match status" value="1"/>
</dbReference>
<accession>A0AA38H788</accession>
<evidence type="ECO:0000256" key="3">
    <source>
        <dbReference type="ARBA" id="ARBA00022777"/>
    </source>
</evidence>
<feature type="compositionally biased region" description="Low complexity" evidence="6">
    <location>
        <begin position="10"/>
        <end position="19"/>
    </location>
</feature>
<feature type="compositionally biased region" description="Basic and acidic residues" evidence="6">
    <location>
        <begin position="821"/>
        <end position="836"/>
    </location>
</feature>
<evidence type="ECO:0000256" key="4">
    <source>
        <dbReference type="ARBA" id="ARBA00022857"/>
    </source>
</evidence>
<evidence type="ECO:0008006" key="9">
    <source>
        <dbReference type="Google" id="ProtNLM"/>
    </source>
</evidence>
<dbReference type="FunFam" id="2.60.200.30:FF:000004">
    <property type="entry name" value="NAD kinase 2, chloroplastic"/>
    <property type="match status" value="1"/>
</dbReference>
<dbReference type="InterPro" id="IPR017437">
    <property type="entry name" value="ATP-NAD_kinase_PpnK-typ_C"/>
</dbReference>
<keyword evidence="4" id="KW-0521">NADP</keyword>
<dbReference type="InterPro" id="IPR002504">
    <property type="entry name" value="NADK"/>
</dbReference>
<dbReference type="InterPro" id="IPR017438">
    <property type="entry name" value="ATP-NAD_kinase_N"/>
</dbReference>
<dbReference type="GeneID" id="77724974"/>
<reference evidence="7" key="1">
    <citation type="journal article" date="2022" name="G3 (Bethesda)">
        <title>High quality genome of the basidiomycete yeast Dioszegia hungarica PDD-24b-2 isolated from cloud water.</title>
        <authorList>
            <person name="Jarrige D."/>
            <person name="Haridas S."/>
            <person name="Bleykasten-Grosshans C."/>
            <person name="Joly M."/>
            <person name="Nadalig T."/>
            <person name="Sancelme M."/>
            <person name="Vuilleumier S."/>
            <person name="Grigoriev I.V."/>
            <person name="Amato P."/>
            <person name="Bringel F."/>
        </authorList>
    </citation>
    <scope>NUCLEOTIDE SEQUENCE</scope>
    <source>
        <strain evidence="7">PDD-24b-2</strain>
    </source>
</reference>
<feature type="compositionally biased region" description="Basic and acidic residues" evidence="6">
    <location>
        <begin position="845"/>
        <end position="857"/>
    </location>
</feature>
<dbReference type="Gene3D" id="3.40.50.10330">
    <property type="entry name" value="Probable inorganic polyphosphate/atp-NAD kinase, domain 1"/>
    <property type="match status" value="1"/>
</dbReference>
<feature type="region of interest" description="Disordered" evidence="6">
    <location>
        <begin position="1"/>
        <end position="37"/>
    </location>
</feature>
<feature type="compositionally biased region" description="Basic and acidic residues" evidence="6">
    <location>
        <begin position="669"/>
        <end position="679"/>
    </location>
</feature>
<dbReference type="PANTHER" id="PTHR20275">
    <property type="entry name" value="NAD KINASE"/>
    <property type="match status" value="1"/>
</dbReference>
<dbReference type="PANTHER" id="PTHR20275:SF0">
    <property type="entry name" value="NAD KINASE"/>
    <property type="match status" value="1"/>
</dbReference>
<dbReference type="InterPro" id="IPR016064">
    <property type="entry name" value="NAD/diacylglycerol_kinase_sf"/>
</dbReference>
<feature type="compositionally biased region" description="Acidic residues" evidence="6">
    <location>
        <begin position="680"/>
        <end position="702"/>
    </location>
</feature>
<dbReference type="EMBL" id="JAKWFO010000008">
    <property type="protein sequence ID" value="KAI9634114.1"/>
    <property type="molecule type" value="Genomic_DNA"/>
</dbReference>
<dbReference type="Pfam" id="PF20143">
    <property type="entry name" value="NAD_kinase_C"/>
    <property type="match status" value="1"/>
</dbReference>
<comment type="similarity">
    <text evidence="1">Belongs to the NAD kinase family.</text>
</comment>
<feature type="compositionally biased region" description="Polar residues" evidence="6">
    <location>
        <begin position="124"/>
        <end position="138"/>
    </location>
</feature>
<feature type="compositionally biased region" description="Polar residues" evidence="6">
    <location>
        <begin position="743"/>
        <end position="755"/>
    </location>
</feature>
<protein>
    <recommendedName>
        <fullName evidence="9">NAD+ kinase</fullName>
    </recommendedName>
</protein>
<dbReference type="Pfam" id="PF01513">
    <property type="entry name" value="NAD_kinase"/>
    <property type="match status" value="1"/>
</dbReference>
<comment type="caution">
    <text evidence="7">The sequence shown here is derived from an EMBL/GenBank/DDBJ whole genome shotgun (WGS) entry which is preliminary data.</text>
</comment>
<gene>
    <name evidence="7" type="ORF">MKK02DRAFT_17345</name>
</gene>
<dbReference type="GO" id="GO:0006741">
    <property type="term" value="P:NADP+ biosynthetic process"/>
    <property type="evidence" value="ECO:0007669"/>
    <property type="project" value="InterPro"/>
</dbReference>
<feature type="compositionally biased region" description="Low complexity" evidence="6">
    <location>
        <begin position="66"/>
        <end position="80"/>
    </location>
</feature>
<feature type="region of interest" description="Disordered" evidence="6">
    <location>
        <begin position="219"/>
        <end position="246"/>
    </location>
</feature>
<organism evidence="7 8">
    <name type="scientific">Dioszegia hungarica</name>
    <dbReference type="NCBI Taxonomy" id="4972"/>
    <lineage>
        <taxon>Eukaryota</taxon>
        <taxon>Fungi</taxon>
        <taxon>Dikarya</taxon>
        <taxon>Basidiomycota</taxon>
        <taxon>Agaricomycotina</taxon>
        <taxon>Tremellomycetes</taxon>
        <taxon>Tremellales</taxon>
        <taxon>Bulleribasidiaceae</taxon>
        <taxon>Dioszegia</taxon>
    </lineage>
</organism>
<evidence type="ECO:0000256" key="6">
    <source>
        <dbReference type="SAM" id="MobiDB-lite"/>
    </source>
</evidence>
<feature type="compositionally biased region" description="Low complexity" evidence="6">
    <location>
        <begin position="224"/>
        <end position="246"/>
    </location>
</feature>
<sequence>MRNPPPPSPLSKVSSPSDPAHTPGPPSPGVALSPPALSHETVTSPCYIHSYLDKHGNGSLHDYVNAKSSQSPAAHSPQASRRLGTPLGSGTPQTARPHHVHNSKPHIQLPHHNQHGSPSHKGGSRTSPVASAASTSGYDSDRSEATGLGLTDGDYDEEGGNLTKQLAETAQGVREMSKELQRTRVRSRIQSVLIVTKARDNALIRLTRELAIYLMQKRASSGGSSADQPKSSMSSSSIASQSPGSSDRGMIVYVDAQLRHSKRFDAEGIKRDHPEFSKALHRRRSSSSVSVNTMSAYPSSASLGEAQRKKREDEGQLRYWTSEMCSGSPHLFDFVITLGGDGTVLFTSWLFQKIVPPILPFALGSLGFLTNFDFSSYAKTMDRVLEDGIRVNLRMRFTCTVYRAVAPEEASKAAQATGGGRRKAIKRPGGEILMSTVDKAGWEALEGSSNPSSCQKTEGAKDKEIMCFSTRPVEQFEVLNDLVVDRGPSPYVSLLEIFGDEHHLTTVQADGLTVSTPTGSTAYSLSAGGSLVHPQIPAILLTPICPHTLSFRPMLLPDSMELRICVPYNSRSTAWASFDGRGRVELKQGDHIKVTASKYPFPTVCADKASTDWFSSISRTLRWNEREKQKSFVVVEEDDAGPSDGPKGGPKQQLKNKRHAEAGNEDDPKEAQRALRKHDEEDEEEEEEDDDEDDTFDIDDASGGEATGSPPSPAQFSDDHEQSSSQPNQPSKTHHAASPPKSGVSTPSRFATQCSGPPPLSQRHLVQKLAAAGVELKEKDNERGQRDEIRSDSSAFRIAEAGHAIPTDRDDGADAGMSTPKLKERQRTREKEDGHAHGHGHGRAKGRDASQGREGKAKAFAFFGQDDSGSEMSDDLQEP</sequence>
<keyword evidence="2" id="KW-0808">Transferase</keyword>
<name>A0AA38H788_9TREE</name>
<dbReference type="RefSeq" id="XP_052943891.1">
    <property type="nucleotide sequence ID" value="XM_053085773.1"/>
</dbReference>